<proteinExistence type="predicted"/>
<keyword evidence="2" id="KW-1185">Reference proteome</keyword>
<name>A0A8K0RLV0_9HYPO</name>
<protein>
    <submittedName>
        <fullName evidence="1">Uncharacterized protein</fullName>
    </submittedName>
</protein>
<evidence type="ECO:0000313" key="1">
    <source>
        <dbReference type="EMBL" id="KAH7230948.1"/>
    </source>
</evidence>
<sequence>SINNYWLKLNEYYSLLGQSPLYLAAIILHPRWNVSWLKANWTSYKQLVWL</sequence>
<accession>A0A8K0RLV0</accession>
<dbReference type="OrthoDB" id="5055183at2759"/>
<dbReference type="Proteomes" id="UP000813427">
    <property type="component" value="Unassembled WGS sequence"/>
</dbReference>
<gene>
    <name evidence="1" type="ORF">BKA59DRAFT_409458</name>
</gene>
<dbReference type="EMBL" id="JAGPXF010000009">
    <property type="protein sequence ID" value="KAH7230948.1"/>
    <property type="molecule type" value="Genomic_DNA"/>
</dbReference>
<reference evidence="1" key="1">
    <citation type="journal article" date="2021" name="Nat. Commun.">
        <title>Genetic determinants of endophytism in the Arabidopsis root mycobiome.</title>
        <authorList>
            <person name="Mesny F."/>
            <person name="Miyauchi S."/>
            <person name="Thiergart T."/>
            <person name="Pickel B."/>
            <person name="Atanasova L."/>
            <person name="Karlsson M."/>
            <person name="Huettel B."/>
            <person name="Barry K.W."/>
            <person name="Haridas S."/>
            <person name="Chen C."/>
            <person name="Bauer D."/>
            <person name="Andreopoulos W."/>
            <person name="Pangilinan J."/>
            <person name="LaButti K."/>
            <person name="Riley R."/>
            <person name="Lipzen A."/>
            <person name="Clum A."/>
            <person name="Drula E."/>
            <person name="Henrissat B."/>
            <person name="Kohler A."/>
            <person name="Grigoriev I.V."/>
            <person name="Martin F.M."/>
            <person name="Hacquard S."/>
        </authorList>
    </citation>
    <scope>NUCLEOTIDE SEQUENCE</scope>
    <source>
        <strain evidence="1">MPI-SDFR-AT-0068</strain>
    </source>
</reference>
<organism evidence="1 2">
    <name type="scientific">Fusarium tricinctum</name>
    <dbReference type="NCBI Taxonomy" id="61284"/>
    <lineage>
        <taxon>Eukaryota</taxon>
        <taxon>Fungi</taxon>
        <taxon>Dikarya</taxon>
        <taxon>Ascomycota</taxon>
        <taxon>Pezizomycotina</taxon>
        <taxon>Sordariomycetes</taxon>
        <taxon>Hypocreomycetidae</taxon>
        <taxon>Hypocreales</taxon>
        <taxon>Nectriaceae</taxon>
        <taxon>Fusarium</taxon>
        <taxon>Fusarium tricinctum species complex</taxon>
    </lineage>
</organism>
<dbReference type="AlphaFoldDB" id="A0A8K0RLV0"/>
<comment type="caution">
    <text evidence="1">The sequence shown here is derived from an EMBL/GenBank/DDBJ whole genome shotgun (WGS) entry which is preliminary data.</text>
</comment>
<feature type="non-terminal residue" evidence="1">
    <location>
        <position position="1"/>
    </location>
</feature>
<evidence type="ECO:0000313" key="2">
    <source>
        <dbReference type="Proteomes" id="UP000813427"/>
    </source>
</evidence>